<dbReference type="AlphaFoldDB" id="A0A1X7SN84"/>
<dbReference type="Gene3D" id="3.20.20.140">
    <property type="entry name" value="Metal-dependent hydrolases"/>
    <property type="match status" value="1"/>
</dbReference>
<dbReference type="InParanoid" id="A0A1X7SN84"/>
<dbReference type="InterPro" id="IPR032466">
    <property type="entry name" value="Metal_Hydrolase"/>
</dbReference>
<evidence type="ECO:0008006" key="3">
    <source>
        <dbReference type="Google" id="ProtNLM"/>
    </source>
</evidence>
<proteinExistence type="predicted"/>
<evidence type="ECO:0000313" key="2">
    <source>
        <dbReference type="EnsemblMetazoa" id="Aqu2.1.03540_001"/>
    </source>
</evidence>
<dbReference type="OrthoDB" id="9986749at2759"/>
<name>A0A1X7SN84_AMPQE</name>
<dbReference type="SUPFAM" id="SSF51556">
    <property type="entry name" value="Metallo-dependent hydrolases"/>
    <property type="match status" value="1"/>
</dbReference>
<dbReference type="GO" id="GO:0008448">
    <property type="term" value="F:N-acetylglucosamine-6-phosphate deacetylase activity"/>
    <property type="evidence" value="ECO:0007669"/>
    <property type="project" value="TreeGrafter"/>
</dbReference>
<keyword evidence="1" id="KW-0378">Hydrolase</keyword>
<dbReference type="STRING" id="400682.A0A1X7SN84"/>
<dbReference type="eggNOG" id="ENOG502RX88">
    <property type="taxonomic scope" value="Eukaryota"/>
</dbReference>
<dbReference type="GO" id="GO:0006046">
    <property type="term" value="P:N-acetylglucosamine catabolic process"/>
    <property type="evidence" value="ECO:0007669"/>
    <property type="project" value="TreeGrafter"/>
</dbReference>
<sequence>CIGGTNDVIDFWSNPGYTLSRLPMGGTTSCLATIVLPKSSSQPKTLQLFDTLKEVIGRTDTGGAVLEGINAEGPLVNDFGGLPESERDMTETDFELLIDSIPSIKIMTISPHIEARHNYKRLKLLIKKGIKPSLGHDKEASESEILDALRLSKEPMHITHLFNVCSFHHRLPGLVNIGLASVYPNLPEYTDIILPTVEVIGDLAHV</sequence>
<organism evidence="2">
    <name type="scientific">Amphimedon queenslandica</name>
    <name type="common">Sponge</name>
    <dbReference type="NCBI Taxonomy" id="400682"/>
    <lineage>
        <taxon>Eukaryota</taxon>
        <taxon>Metazoa</taxon>
        <taxon>Porifera</taxon>
        <taxon>Demospongiae</taxon>
        <taxon>Heteroscleromorpha</taxon>
        <taxon>Haplosclerida</taxon>
        <taxon>Niphatidae</taxon>
        <taxon>Amphimedon</taxon>
    </lineage>
</organism>
<reference evidence="2" key="1">
    <citation type="submission" date="2017-05" db="UniProtKB">
        <authorList>
            <consortium name="EnsemblMetazoa"/>
        </authorList>
    </citation>
    <scope>IDENTIFICATION</scope>
</reference>
<accession>A0A1X7SN84</accession>
<dbReference type="EnsemblMetazoa" id="Aqu2.1.03540_001">
    <property type="protein sequence ID" value="Aqu2.1.03540_001"/>
    <property type="gene ID" value="Aqu2.1.03540"/>
</dbReference>
<dbReference type="PANTHER" id="PTHR11113">
    <property type="entry name" value="N-ACETYLGLUCOSAMINE-6-PHOSPHATE DEACETYLASE"/>
    <property type="match status" value="1"/>
</dbReference>
<protein>
    <recommendedName>
        <fullName evidence="3">Amidohydrolase-related domain-containing protein</fullName>
    </recommendedName>
</protein>
<evidence type="ECO:0000256" key="1">
    <source>
        <dbReference type="ARBA" id="ARBA00022801"/>
    </source>
</evidence>
<dbReference type="PANTHER" id="PTHR11113:SF15">
    <property type="entry name" value="N-ACETYLGLUCOSAMINE-6-PHOSPHATE DEACETYLASE-LIKE PROTEIN"/>
    <property type="match status" value="1"/>
</dbReference>